<feature type="transmembrane region" description="Helical" evidence="1">
    <location>
        <begin position="63"/>
        <end position="81"/>
    </location>
</feature>
<accession>A0AA38PBC2</accession>
<evidence type="ECO:0000256" key="1">
    <source>
        <dbReference type="SAM" id="Phobius"/>
    </source>
</evidence>
<evidence type="ECO:0000313" key="3">
    <source>
        <dbReference type="Proteomes" id="UP001163846"/>
    </source>
</evidence>
<keyword evidence="1" id="KW-0472">Membrane</keyword>
<sequence>MEIRAQEYEFQRSSLFFLNFTSDLIYLPHIYIDIRNFFHLPPPTTISPHKPLASSRMVIRYQLALLLALLLACVLSVANAMPLAENTLKARADIVERQKSNPADWRRAE</sequence>
<dbReference type="Proteomes" id="UP001163846">
    <property type="component" value="Unassembled WGS sequence"/>
</dbReference>
<gene>
    <name evidence="2" type="ORF">F5878DRAFT_615216</name>
</gene>
<dbReference type="EMBL" id="MU806109">
    <property type="protein sequence ID" value="KAJ3839782.1"/>
    <property type="molecule type" value="Genomic_DNA"/>
</dbReference>
<keyword evidence="1" id="KW-0812">Transmembrane</keyword>
<dbReference type="AlphaFoldDB" id="A0AA38PBC2"/>
<name>A0AA38PBC2_9AGAR</name>
<comment type="caution">
    <text evidence="2">The sequence shown here is derived from an EMBL/GenBank/DDBJ whole genome shotgun (WGS) entry which is preliminary data.</text>
</comment>
<proteinExistence type="predicted"/>
<keyword evidence="1" id="KW-1133">Transmembrane helix</keyword>
<reference evidence="2" key="1">
    <citation type="submission" date="2022-08" db="EMBL/GenBank/DDBJ databases">
        <authorList>
            <consortium name="DOE Joint Genome Institute"/>
            <person name="Min B."/>
            <person name="Riley R."/>
            <person name="Sierra-Patev S."/>
            <person name="Naranjo-Ortiz M."/>
            <person name="Looney B."/>
            <person name="Konkel Z."/>
            <person name="Slot J.C."/>
            <person name="Sakamoto Y."/>
            <person name="Steenwyk J.L."/>
            <person name="Rokas A."/>
            <person name="Carro J."/>
            <person name="Camarero S."/>
            <person name="Ferreira P."/>
            <person name="Molpeceres G."/>
            <person name="Ruiz-Duenas F.J."/>
            <person name="Serrano A."/>
            <person name="Henrissat B."/>
            <person name="Drula E."/>
            <person name="Hughes K.W."/>
            <person name="Mata J.L."/>
            <person name="Ishikawa N.K."/>
            <person name="Vargas-Isla R."/>
            <person name="Ushijima S."/>
            <person name="Smith C.A."/>
            <person name="Ahrendt S."/>
            <person name="Andreopoulos W."/>
            <person name="He G."/>
            <person name="Labutti K."/>
            <person name="Lipzen A."/>
            <person name="Ng V."/>
            <person name="Sandor L."/>
            <person name="Barry K."/>
            <person name="Martinez A.T."/>
            <person name="Xiao Y."/>
            <person name="Gibbons J.G."/>
            <person name="Terashima K."/>
            <person name="Hibbett D.S."/>
            <person name="Grigoriev I.V."/>
        </authorList>
    </citation>
    <scope>NUCLEOTIDE SEQUENCE</scope>
    <source>
        <strain evidence="2">TFB9207</strain>
    </source>
</reference>
<protein>
    <submittedName>
        <fullName evidence="2">Uncharacterized protein</fullName>
    </submittedName>
</protein>
<keyword evidence="3" id="KW-1185">Reference proteome</keyword>
<evidence type="ECO:0000313" key="2">
    <source>
        <dbReference type="EMBL" id="KAJ3839782.1"/>
    </source>
</evidence>
<organism evidence="2 3">
    <name type="scientific">Lentinula raphanica</name>
    <dbReference type="NCBI Taxonomy" id="153919"/>
    <lineage>
        <taxon>Eukaryota</taxon>
        <taxon>Fungi</taxon>
        <taxon>Dikarya</taxon>
        <taxon>Basidiomycota</taxon>
        <taxon>Agaricomycotina</taxon>
        <taxon>Agaricomycetes</taxon>
        <taxon>Agaricomycetidae</taxon>
        <taxon>Agaricales</taxon>
        <taxon>Marasmiineae</taxon>
        <taxon>Omphalotaceae</taxon>
        <taxon>Lentinula</taxon>
    </lineage>
</organism>